<feature type="transmembrane region" description="Helical" evidence="2">
    <location>
        <begin position="45"/>
        <end position="66"/>
    </location>
</feature>
<dbReference type="Proteomes" id="UP001487740">
    <property type="component" value="Unassembled WGS sequence"/>
</dbReference>
<sequence>MWRVLRENRPGLLILLLVLMSSLGSLTVGATMWSTRGMDDNALMLTLFGAIVLIFVIAGVAITMCAEPFNRQSQNLPFSDRPPKYRETWRRQHLESCSQATDTIPGAASLDTQRERSDTNFSRLDVRSLFHSLAIPGVHQSSRRNTSASVINEHMRHELEVSGRPTRANTAPACDEGLPTYEEAMHR</sequence>
<reference evidence="3 4" key="1">
    <citation type="submission" date="2023-03" db="EMBL/GenBank/DDBJ databases">
        <title>High-quality genome of Scylla paramamosain provides insights in environmental adaptation.</title>
        <authorList>
            <person name="Zhang L."/>
        </authorList>
    </citation>
    <scope>NUCLEOTIDE SEQUENCE [LARGE SCALE GENOMIC DNA]</scope>
    <source>
        <strain evidence="3">LZ_2023a</strain>
        <tissue evidence="3">Muscle</tissue>
    </source>
</reference>
<organism evidence="3 4">
    <name type="scientific">Scylla paramamosain</name>
    <name type="common">Mud crab</name>
    <dbReference type="NCBI Taxonomy" id="85552"/>
    <lineage>
        <taxon>Eukaryota</taxon>
        <taxon>Metazoa</taxon>
        <taxon>Ecdysozoa</taxon>
        <taxon>Arthropoda</taxon>
        <taxon>Crustacea</taxon>
        <taxon>Multicrustacea</taxon>
        <taxon>Malacostraca</taxon>
        <taxon>Eumalacostraca</taxon>
        <taxon>Eucarida</taxon>
        <taxon>Decapoda</taxon>
        <taxon>Pleocyemata</taxon>
        <taxon>Brachyura</taxon>
        <taxon>Eubrachyura</taxon>
        <taxon>Portunoidea</taxon>
        <taxon>Portunidae</taxon>
        <taxon>Portuninae</taxon>
        <taxon>Scylla</taxon>
    </lineage>
</organism>
<evidence type="ECO:0000256" key="2">
    <source>
        <dbReference type="SAM" id="Phobius"/>
    </source>
</evidence>
<comment type="caution">
    <text evidence="3">The sequence shown here is derived from an EMBL/GenBank/DDBJ whole genome shotgun (WGS) entry which is preliminary data.</text>
</comment>
<dbReference type="EMBL" id="JARAKH010000036">
    <property type="protein sequence ID" value="KAK8383599.1"/>
    <property type="molecule type" value="Genomic_DNA"/>
</dbReference>
<evidence type="ECO:0000256" key="1">
    <source>
        <dbReference type="SAM" id="MobiDB-lite"/>
    </source>
</evidence>
<keyword evidence="4" id="KW-1185">Reference proteome</keyword>
<evidence type="ECO:0000313" key="4">
    <source>
        <dbReference type="Proteomes" id="UP001487740"/>
    </source>
</evidence>
<dbReference type="AlphaFoldDB" id="A0AAW0T7H6"/>
<gene>
    <name evidence="3" type="ORF">O3P69_015816</name>
</gene>
<protein>
    <submittedName>
        <fullName evidence="3">Uncharacterized protein</fullName>
    </submittedName>
</protein>
<accession>A0AAW0T7H6</accession>
<keyword evidence="2" id="KW-0472">Membrane</keyword>
<name>A0AAW0T7H6_SCYPA</name>
<feature type="transmembrane region" description="Helical" evidence="2">
    <location>
        <begin position="12"/>
        <end position="33"/>
    </location>
</feature>
<feature type="region of interest" description="Disordered" evidence="1">
    <location>
        <begin position="160"/>
        <end position="187"/>
    </location>
</feature>
<evidence type="ECO:0000313" key="3">
    <source>
        <dbReference type="EMBL" id="KAK8383599.1"/>
    </source>
</evidence>
<keyword evidence="2" id="KW-0812">Transmembrane</keyword>
<proteinExistence type="predicted"/>
<keyword evidence="2" id="KW-1133">Transmembrane helix</keyword>